<dbReference type="VEuPathDB" id="VectorBase:AALB014730"/>
<accession>A0A182FYP6</accession>
<keyword evidence="2" id="KW-1185">Reference proteome</keyword>
<dbReference type="EnsemblMetazoa" id="AALB014730-RB">
    <property type="protein sequence ID" value="AALB014730-PB"/>
    <property type="gene ID" value="AALB014730"/>
</dbReference>
<protein>
    <submittedName>
        <fullName evidence="1">Uncharacterized protein</fullName>
    </submittedName>
</protein>
<name>A0A182FYP6_ANOAL</name>
<evidence type="ECO:0000313" key="1">
    <source>
        <dbReference type="EnsemblMetazoa" id="AALB014730-PB"/>
    </source>
</evidence>
<sequence>MRKRNLEVIFKVSISYIPKYSPTRNVPSKNETLIHSGAAAMLESRAFFVFCKN</sequence>
<proteinExistence type="predicted"/>
<organism evidence="1 2">
    <name type="scientific">Anopheles albimanus</name>
    <name type="common">New world malaria mosquito</name>
    <dbReference type="NCBI Taxonomy" id="7167"/>
    <lineage>
        <taxon>Eukaryota</taxon>
        <taxon>Metazoa</taxon>
        <taxon>Ecdysozoa</taxon>
        <taxon>Arthropoda</taxon>
        <taxon>Hexapoda</taxon>
        <taxon>Insecta</taxon>
        <taxon>Pterygota</taxon>
        <taxon>Neoptera</taxon>
        <taxon>Endopterygota</taxon>
        <taxon>Diptera</taxon>
        <taxon>Nematocera</taxon>
        <taxon>Culicoidea</taxon>
        <taxon>Culicidae</taxon>
        <taxon>Anophelinae</taxon>
        <taxon>Anopheles</taxon>
    </lineage>
</organism>
<evidence type="ECO:0000313" key="2">
    <source>
        <dbReference type="Proteomes" id="UP000069272"/>
    </source>
</evidence>
<reference evidence="1" key="2">
    <citation type="submission" date="2022-08" db="UniProtKB">
        <authorList>
            <consortium name="EnsemblMetazoa"/>
        </authorList>
    </citation>
    <scope>IDENTIFICATION</scope>
    <source>
        <strain evidence="1">STECLA/ALBI9_A</strain>
    </source>
</reference>
<dbReference type="AlphaFoldDB" id="A0A182FYP6"/>
<dbReference type="Proteomes" id="UP000069272">
    <property type="component" value="Chromosome 2L"/>
</dbReference>
<reference evidence="1 2" key="1">
    <citation type="journal article" date="2017" name="G3 (Bethesda)">
        <title>The Physical Genome Mapping of Anopheles albimanus Corrected Scaffold Misassemblies and Identified Interarm Rearrangements in Genus Anopheles.</title>
        <authorList>
            <person name="Artemov G.N."/>
            <person name="Peery A.N."/>
            <person name="Jiang X."/>
            <person name="Tu Z."/>
            <person name="Stegniy V.N."/>
            <person name="Sharakhova M.V."/>
            <person name="Sharakhov I.V."/>
        </authorList>
    </citation>
    <scope>NUCLEOTIDE SEQUENCE [LARGE SCALE GENOMIC DNA]</scope>
    <source>
        <strain evidence="1 2">ALBI9_A</strain>
    </source>
</reference>